<evidence type="ECO:0000313" key="2">
    <source>
        <dbReference type="Proteomes" id="UP000198559"/>
    </source>
</evidence>
<evidence type="ECO:0000313" key="1">
    <source>
        <dbReference type="EMBL" id="SEH79000.1"/>
    </source>
</evidence>
<reference evidence="2" key="1">
    <citation type="submission" date="2016-06" db="EMBL/GenBank/DDBJ databases">
        <authorList>
            <person name="Petersen J."/>
            <person name="Sayavedra L."/>
        </authorList>
    </citation>
    <scope>NUCLEOTIDE SEQUENCE [LARGE SCALE GENOMIC DNA]</scope>
    <source>
        <strain evidence="2">BazSymB</strain>
    </source>
</reference>
<dbReference type="STRING" id="235205.BAZSYMB_SCAFFOLD00027_16"/>
<proteinExistence type="predicted"/>
<sequence length="40" mass="4680">MKISITKGLGEIMSKVLIHRLILRNFYKIVATIYKHSSYI</sequence>
<name>A0A1H6L3R6_9GAMM</name>
<dbReference type="Proteomes" id="UP000198559">
    <property type="component" value="Unassembled WGS sequence"/>
</dbReference>
<protein>
    <submittedName>
        <fullName evidence="1">Uncharacterized protein</fullName>
    </submittedName>
</protein>
<organism evidence="1 2">
    <name type="scientific">Bathymodiolus azoricus thioautotrophic gill symbiont</name>
    <dbReference type="NCBI Taxonomy" id="235205"/>
    <lineage>
        <taxon>Bacteria</taxon>
        <taxon>Pseudomonadati</taxon>
        <taxon>Pseudomonadota</taxon>
        <taxon>Gammaproteobacteria</taxon>
        <taxon>sulfur-oxidizing symbionts</taxon>
    </lineage>
</organism>
<accession>A0A1H6L3R6</accession>
<dbReference type="AlphaFoldDB" id="A0A1H6L3R6"/>
<dbReference type="EMBL" id="CVUD02000140">
    <property type="protein sequence ID" value="SEH79000.1"/>
    <property type="molecule type" value="Genomic_DNA"/>
</dbReference>
<gene>
    <name evidence="1" type="ORF">BAZSYMB_SCAFFOLD00027_16</name>
</gene>